<keyword evidence="3" id="KW-1185">Reference proteome</keyword>
<comment type="caution">
    <text evidence="2">The sequence shown here is derived from an EMBL/GenBank/DDBJ whole genome shotgun (WGS) entry which is preliminary data.</text>
</comment>
<name>A0A066U932_9PSEU</name>
<dbReference type="Proteomes" id="UP000027345">
    <property type="component" value="Unassembled WGS sequence"/>
</dbReference>
<dbReference type="EMBL" id="JMQI01000041">
    <property type="protein sequence ID" value="KDN20619.1"/>
    <property type="molecule type" value="Genomic_DNA"/>
</dbReference>
<gene>
    <name evidence="2" type="ORF">DV20_19595</name>
</gene>
<evidence type="ECO:0000313" key="3">
    <source>
        <dbReference type="Proteomes" id="UP000027345"/>
    </source>
</evidence>
<protein>
    <submittedName>
        <fullName evidence="2">Uncharacterized protein</fullName>
    </submittedName>
</protein>
<organism evidence="2 3">
    <name type="scientific">Amycolatopsis rifamycinica</name>
    <dbReference type="NCBI Taxonomy" id="287986"/>
    <lineage>
        <taxon>Bacteria</taxon>
        <taxon>Bacillati</taxon>
        <taxon>Actinomycetota</taxon>
        <taxon>Actinomycetes</taxon>
        <taxon>Pseudonocardiales</taxon>
        <taxon>Pseudonocardiaceae</taxon>
        <taxon>Amycolatopsis</taxon>
    </lineage>
</organism>
<evidence type="ECO:0000313" key="2">
    <source>
        <dbReference type="EMBL" id="KDN20619.1"/>
    </source>
</evidence>
<accession>A0A066U932</accession>
<feature type="region of interest" description="Disordered" evidence="1">
    <location>
        <begin position="36"/>
        <end position="81"/>
    </location>
</feature>
<reference evidence="2 3" key="1">
    <citation type="submission" date="2014-05" db="EMBL/GenBank/DDBJ databases">
        <title>Draft genome sequence of Amycolatopsis rifamycinica DSM 46095.</title>
        <authorList>
            <person name="Lal R."/>
            <person name="Saxena A."/>
            <person name="Kumari R."/>
            <person name="Mukherjee U."/>
            <person name="Singh P."/>
            <person name="Sangwan N."/>
            <person name="Mahato N.K."/>
        </authorList>
    </citation>
    <scope>NUCLEOTIDE SEQUENCE [LARGE SCALE GENOMIC DNA]</scope>
    <source>
        <strain evidence="2 3">DSM 46095</strain>
    </source>
</reference>
<feature type="compositionally biased region" description="Pro residues" evidence="1">
    <location>
        <begin position="113"/>
        <end position="124"/>
    </location>
</feature>
<sequence length="202" mass="20535">MARTGGEGELPSVAELVNLSQTKPLLIRGELDAKLAEEAAATEPEPAHDPLAVLDAELAAGDEPAGDDRPQDAPPAGPARRAKPYVLAAGAAVGLGLAAVVLLQPHQVGGTAVPPPGAPAPVVPPASSEAVETMSASAAPPPLTAEVRHSTAETTSAPAGAGRKPARAEPTPTPESPEEQWREYVSSVISSWQQHPHGGRNR</sequence>
<proteinExistence type="predicted"/>
<dbReference type="RefSeq" id="WP_043782162.1">
    <property type="nucleotide sequence ID" value="NZ_JMQI01000041.1"/>
</dbReference>
<dbReference type="OrthoDB" id="3627574at2"/>
<evidence type="ECO:0000256" key="1">
    <source>
        <dbReference type="SAM" id="MobiDB-lite"/>
    </source>
</evidence>
<dbReference type="AlphaFoldDB" id="A0A066U932"/>
<feature type="region of interest" description="Disordered" evidence="1">
    <location>
        <begin position="108"/>
        <end position="202"/>
    </location>
</feature>